<dbReference type="Gene3D" id="2.60.120.260">
    <property type="entry name" value="Galactose-binding domain-like"/>
    <property type="match status" value="1"/>
</dbReference>
<gene>
    <name evidence="2" type="ORF">ALGA_4110</name>
</gene>
<dbReference type="Gene3D" id="2.60.420.10">
    <property type="entry name" value="Maltose phosphorylase, domain 3"/>
    <property type="match status" value="1"/>
</dbReference>
<dbReference type="InterPro" id="IPR012341">
    <property type="entry name" value="6hp_glycosidase-like_sf"/>
</dbReference>
<dbReference type="Proteomes" id="UP000218267">
    <property type="component" value="Chromosome"/>
</dbReference>
<dbReference type="InterPro" id="IPR035396">
    <property type="entry name" value="Bac_rhamnosid6H"/>
</dbReference>
<reference evidence="3" key="2">
    <citation type="journal article" date="2020" name="Antonie Van Leeuwenhoek">
        <title>Labilibaculum antarcticum sp. nov., a novel facultative anaerobic, psychrotorelant bacterium isolated from marine sediment of Antarctica.</title>
        <authorList>
            <person name="Watanabe M."/>
            <person name="Kojima H."/>
            <person name="Fukui M."/>
        </authorList>
    </citation>
    <scope>NUCLEOTIDE SEQUENCE [LARGE SCALE GENOMIC DNA]</scope>
    <source>
        <strain evidence="3">SPP2</strain>
    </source>
</reference>
<keyword evidence="3" id="KW-1185">Reference proteome</keyword>
<sequence length="889" mass="101026">MERNISLLLSLCFCVLFSGCKKEVLYQNQDYKITKTQVIQGDYKGKALSPTHLQSNYRSKSNANFSSLLQFKFSINGKDNELGYNTNHQANIYTDKNGEVVLDFIFGEQRKLPENEKKERFLEENTRVKFSLDMSSVLKAFSTQGFYVDVHGEKIYESDFKGVFIAGSSFPLNWDFENLASNSKSELKDADGDGVFECELVFNTFNPDAHTSNEWTLAHDLSSYPEFKCGNELLNAIYNLSLDEVILSIESDGTFRTGEKWAGVWTRDISYSVLLSLALIEPEIARVSLMKKVKNDRIIQDTGTGGAWPVSSDRVVWTLAAWEIYKSTGDKKWLAKAHQIIENSVKDDFKTLVDKKTGLMKGESSFLDWRKQTYPLWMEPADIASSLNLGTNAVYYRVLTTLDSMRKDLGFDEKWTASAKTVKQGINKWMWSEDENFYGQYLYGRMHQSLSPRSEALGEAFCILFDVANEKQKEQLLQNVPLLSYGIPCIYPQIPNISPYHNNGIWPFVQAFWTLAAKQEKHSRMVEYGLGSMLRQAGLFLTNKENMVAEDGDFAGTVLNSDRQLWSVAGQLAMTYRILFGMNMHADKLTFSPLIPESFAGTYHMNGLKYRGAVLNISVEGYGDGIASFKMDGEEKSNFEITADSKGNHRIEIVLNSKTSEKTVNLLNNVTAPETPVLVYEENQLEWTKSKKAVEYQIHKNGNLWKTQKDNKILLSDDKELNEYQVSAIDENEVPSFLSNPVYRVNSGNEITIQCEQKTSSVNQQANGYHGDGYVLLETIENTSFSLSQNVKKRGEYQIKIRYANGSGPINTDNKCAIRSLYVNGQFITSLVFPQRGKDEWSNWGYTPYQCIFLRKGENKFSLKLEAWNENMNGEVNSCLIDEIILLPM</sequence>
<dbReference type="KEGG" id="mbas:ALGA_4110"/>
<feature type="domain" description="Alpha-L-rhamnosidase six-hairpin glycosidase" evidence="1">
    <location>
        <begin position="316"/>
        <end position="445"/>
    </location>
</feature>
<dbReference type="Gene3D" id="1.50.10.10">
    <property type="match status" value="1"/>
</dbReference>
<dbReference type="InterPro" id="IPR008979">
    <property type="entry name" value="Galactose-bd-like_sf"/>
</dbReference>
<dbReference type="GO" id="GO:0005975">
    <property type="term" value="P:carbohydrate metabolic process"/>
    <property type="evidence" value="ECO:0007669"/>
    <property type="project" value="InterPro"/>
</dbReference>
<name>A0A1Y1CT22_9BACT</name>
<evidence type="ECO:0000313" key="3">
    <source>
        <dbReference type="Proteomes" id="UP000218267"/>
    </source>
</evidence>
<evidence type="ECO:0000259" key="1">
    <source>
        <dbReference type="Pfam" id="PF17389"/>
    </source>
</evidence>
<dbReference type="OrthoDB" id="49490at2"/>
<accession>A0A1Y1CT22</accession>
<organism evidence="2 3">
    <name type="scientific">Labilibaculum antarcticum</name>
    <dbReference type="NCBI Taxonomy" id="1717717"/>
    <lineage>
        <taxon>Bacteria</taxon>
        <taxon>Pseudomonadati</taxon>
        <taxon>Bacteroidota</taxon>
        <taxon>Bacteroidia</taxon>
        <taxon>Marinilabiliales</taxon>
        <taxon>Marinifilaceae</taxon>
        <taxon>Labilibaculum</taxon>
    </lineage>
</organism>
<dbReference type="SUPFAM" id="SSF48208">
    <property type="entry name" value="Six-hairpin glycosidases"/>
    <property type="match status" value="1"/>
</dbReference>
<dbReference type="AlphaFoldDB" id="A0A1Y1CT22"/>
<protein>
    <recommendedName>
        <fullName evidence="1">Alpha-L-rhamnosidase six-hairpin glycosidase domain-containing protein</fullName>
    </recommendedName>
</protein>
<dbReference type="RefSeq" id="WP_096432682.1">
    <property type="nucleotide sequence ID" value="NZ_AP018042.1"/>
</dbReference>
<dbReference type="Pfam" id="PF17389">
    <property type="entry name" value="Bac_rhamnosid6H"/>
    <property type="match status" value="1"/>
</dbReference>
<dbReference type="PROSITE" id="PS51257">
    <property type="entry name" value="PROKAR_LIPOPROTEIN"/>
    <property type="match status" value="1"/>
</dbReference>
<dbReference type="InterPro" id="IPR008928">
    <property type="entry name" value="6-hairpin_glycosidase_sf"/>
</dbReference>
<proteinExistence type="predicted"/>
<dbReference type="SUPFAM" id="SSF49785">
    <property type="entry name" value="Galactose-binding domain-like"/>
    <property type="match status" value="1"/>
</dbReference>
<dbReference type="EMBL" id="AP018042">
    <property type="protein sequence ID" value="BAX82401.1"/>
    <property type="molecule type" value="Genomic_DNA"/>
</dbReference>
<reference evidence="2 3" key="1">
    <citation type="journal article" date="2018" name="Mar. Genomics">
        <title>Complete genome sequence of Marinifilaceae bacterium strain SPP2, isolated from the Antarctic marine sediment.</title>
        <authorList>
            <person name="Watanabe M."/>
            <person name="Kojima H."/>
            <person name="Fukui M."/>
        </authorList>
    </citation>
    <scope>NUCLEOTIDE SEQUENCE [LARGE SCALE GENOMIC DNA]</scope>
    <source>
        <strain evidence="2 3">SPP2</strain>
    </source>
</reference>
<evidence type="ECO:0000313" key="2">
    <source>
        <dbReference type="EMBL" id="BAX82401.1"/>
    </source>
</evidence>